<feature type="transmembrane region" description="Helical" evidence="1">
    <location>
        <begin position="6"/>
        <end position="24"/>
    </location>
</feature>
<keyword evidence="1" id="KW-0472">Membrane</keyword>
<keyword evidence="3" id="KW-1185">Reference proteome</keyword>
<proteinExistence type="predicted"/>
<dbReference type="RefSeq" id="WP_302040385.1">
    <property type="nucleotide sequence ID" value="NZ_JAUKPO010000020.1"/>
</dbReference>
<evidence type="ECO:0000313" key="2">
    <source>
        <dbReference type="EMBL" id="MDO1449581.1"/>
    </source>
</evidence>
<organism evidence="2 3">
    <name type="scientific">Rhodocytophaga aerolata</name>
    <dbReference type="NCBI Taxonomy" id="455078"/>
    <lineage>
        <taxon>Bacteria</taxon>
        <taxon>Pseudomonadati</taxon>
        <taxon>Bacteroidota</taxon>
        <taxon>Cytophagia</taxon>
        <taxon>Cytophagales</taxon>
        <taxon>Rhodocytophagaceae</taxon>
        <taxon>Rhodocytophaga</taxon>
    </lineage>
</organism>
<comment type="caution">
    <text evidence="2">The sequence shown here is derived from an EMBL/GenBank/DDBJ whole genome shotgun (WGS) entry which is preliminary data.</text>
</comment>
<accession>A0ABT8RBU7</accession>
<sequence length="78" mass="8669">MVINRNVIILFAILAIGAGYYLLFVRMNVRNALAVIGEAKTKGFDNKFIIAWATAMKKQTTTFAHEGKNYDTVTGKSK</sequence>
<keyword evidence="1" id="KW-0812">Transmembrane</keyword>
<gene>
    <name evidence="2" type="ORF">Q0590_25110</name>
</gene>
<evidence type="ECO:0000256" key="1">
    <source>
        <dbReference type="SAM" id="Phobius"/>
    </source>
</evidence>
<name>A0ABT8RBU7_9BACT</name>
<dbReference type="EMBL" id="JAUKPO010000020">
    <property type="protein sequence ID" value="MDO1449581.1"/>
    <property type="molecule type" value="Genomic_DNA"/>
</dbReference>
<keyword evidence="1" id="KW-1133">Transmembrane helix</keyword>
<dbReference type="Proteomes" id="UP001168528">
    <property type="component" value="Unassembled WGS sequence"/>
</dbReference>
<protein>
    <submittedName>
        <fullName evidence="2">Uncharacterized protein</fullName>
    </submittedName>
</protein>
<reference evidence="2" key="1">
    <citation type="submission" date="2023-07" db="EMBL/GenBank/DDBJ databases">
        <title>The genome sequence of Rhodocytophaga aerolata KACC 12507.</title>
        <authorList>
            <person name="Zhang X."/>
        </authorList>
    </citation>
    <scope>NUCLEOTIDE SEQUENCE</scope>
    <source>
        <strain evidence="2">KACC 12507</strain>
    </source>
</reference>
<evidence type="ECO:0000313" key="3">
    <source>
        <dbReference type="Proteomes" id="UP001168528"/>
    </source>
</evidence>